<comment type="similarity">
    <text evidence="14 15">Belongs to the NAD-dependent DNA ligase family. LigA subfamily.</text>
</comment>
<dbReference type="Pfam" id="PF01653">
    <property type="entry name" value="DNA_ligase_aden"/>
    <property type="match status" value="1"/>
</dbReference>
<comment type="function">
    <text evidence="1 15">DNA ligase that catalyzes the formation of phosphodiester linkages between 5'-phosphoryl and 3'-hydroxyl groups in double-stranded DNA using NAD as a coenzyme and as the energy source for the reaction. It is essential for DNA replication and repair of damaged DNA.</text>
</comment>
<dbReference type="Pfam" id="PF00533">
    <property type="entry name" value="BRCT"/>
    <property type="match status" value="1"/>
</dbReference>
<dbReference type="GO" id="GO:0005829">
    <property type="term" value="C:cytosol"/>
    <property type="evidence" value="ECO:0007669"/>
    <property type="project" value="TreeGrafter"/>
</dbReference>
<dbReference type="InterPro" id="IPR010994">
    <property type="entry name" value="RuvA_2-like"/>
</dbReference>
<keyword evidence="8 15" id="KW-0862">Zinc</keyword>
<dbReference type="GO" id="GO:0003677">
    <property type="term" value="F:DNA binding"/>
    <property type="evidence" value="ECO:0007669"/>
    <property type="project" value="InterPro"/>
</dbReference>
<dbReference type="Gene3D" id="1.10.287.610">
    <property type="entry name" value="Helix hairpin bin"/>
    <property type="match status" value="1"/>
</dbReference>
<comment type="catalytic activity">
    <reaction evidence="13 15 16">
        <text>NAD(+) + (deoxyribonucleotide)n-3'-hydroxyl + 5'-phospho-(deoxyribonucleotide)m = (deoxyribonucleotide)n+m + AMP + beta-nicotinamide D-nucleotide.</text>
        <dbReference type="EC" id="6.5.1.2"/>
    </reaction>
</comment>
<evidence type="ECO:0000256" key="7">
    <source>
        <dbReference type="ARBA" id="ARBA00022763"/>
    </source>
</evidence>
<dbReference type="InterPro" id="IPR013839">
    <property type="entry name" value="DNAligase_adenylation"/>
</dbReference>
<dbReference type="Gene3D" id="6.20.10.30">
    <property type="match status" value="1"/>
</dbReference>
<evidence type="ECO:0000256" key="1">
    <source>
        <dbReference type="ARBA" id="ARBA00004067"/>
    </source>
</evidence>
<dbReference type="EC" id="6.5.1.2" evidence="2 15"/>
<dbReference type="PANTHER" id="PTHR23389">
    <property type="entry name" value="CHROMOSOME TRANSMISSION FIDELITY FACTOR 18"/>
    <property type="match status" value="1"/>
</dbReference>
<name>A0A7T2GHV2_9SPHN</name>
<feature type="binding site" evidence="15">
    <location>
        <begin position="87"/>
        <end position="88"/>
    </location>
    <ligand>
        <name>NAD(+)</name>
        <dbReference type="ChEBI" id="CHEBI:57540"/>
    </ligand>
</feature>
<evidence type="ECO:0000256" key="3">
    <source>
        <dbReference type="ARBA" id="ARBA00013308"/>
    </source>
</evidence>
<evidence type="ECO:0000256" key="2">
    <source>
        <dbReference type="ARBA" id="ARBA00012722"/>
    </source>
</evidence>
<evidence type="ECO:0000256" key="13">
    <source>
        <dbReference type="ARBA" id="ARBA00034005"/>
    </source>
</evidence>
<keyword evidence="7 15" id="KW-0227">DNA damage</keyword>
<evidence type="ECO:0000256" key="10">
    <source>
        <dbReference type="ARBA" id="ARBA00023027"/>
    </source>
</evidence>
<dbReference type="InterPro" id="IPR001679">
    <property type="entry name" value="DNA_ligase"/>
</dbReference>
<dbReference type="SMART" id="SM00278">
    <property type="entry name" value="HhH1"/>
    <property type="match status" value="3"/>
</dbReference>
<dbReference type="InterPro" id="IPR033136">
    <property type="entry name" value="DNA_ligase_CS"/>
</dbReference>
<evidence type="ECO:0000256" key="11">
    <source>
        <dbReference type="ARBA" id="ARBA00023204"/>
    </source>
</evidence>
<dbReference type="Gene3D" id="2.40.50.140">
    <property type="entry name" value="Nucleic acid-binding proteins"/>
    <property type="match status" value="1"/>
</dbReference>
<dbReference type="EMBL" id="CP065592">
    <property type="protein sequence ID" value="QPQ54166.1"/>
    <property type="molecule type" value="Genomic_DNA"/>
</dbReference>
<feature type="active site" description="N6-AMP-lysine intermediate" evidence="15">
    <location>
        <position position="123"/>
    </location>
</feature>
<dbReference type="SUPFAM" id="SSF50249">
    <property type="entry name" value="Nucleic acid-binding proteins"/>
    <property type="match status" value="1"/>
</dbReference>
<dbReference type="CDD" id="cd00114">
    <property type="entry name" value="LIGANc"/>
    <property type="match status" value="1"/>
</dbReference>
<dbReference type="PROSITE" id="PS01056">
    <property type="entry name" value="DNA_LIGASE_N2"/>
    <property type="match status" value="1"/>
</dbReference>
<dbReference type="SMART" id="SM00292">
    <property type="entry name" value="BRCT"/>
    <property type="match status" value="1"/>
</dbReference>
<dbReference type="InterPro" id="IPR036420">
    <property type="entry name" value="BRCT_dom_sf"/>
</dbReference>
<dbReference type="GO" id="GO:0046872">
    <property type="term" value="F:metal ion binding"/>
    <property type="evidence" value="ECO:0007669"/>
    <property type="project" value="UniProtKB-KW"/>
</dbReference>
<feature type="binding site" evidence="15">
    <location>
        <position position="442"/>
    </location>
    <ligand>
        <name>Zn(2+)</name>
        <dbReference type="ChEBI" id="CHEBI:29105"/>
    </ligand>
</feature>
<accession>A0A7T2GHV2</accession>
<feature type="binding site" evidence="15">
    <location>
        <position position="412"/>
    </location>
    <ligand>
        <name>Zn(2+)</name>
        <dbReference type="ChEBI" id="CHEBI:29105"/>
    </ligand>
</feature>
<gene>
    <name evidence="15 18" type="primary">ligA</name>
    <name evidence="18" type="ORF">IC614_07250</name>
</gene>
<dbReference type="GO" id="GO:0006281">
    <property type="term" value="P:DNA repair"/>
    <property type="evidence" value="ECO:0007669"/>
    <property type="project" value="UniProtKB-KW"/>
</dbReference>
<keyword evidence="6 15" id="KW-0479">Metal-binding</keyword>
<evidence type="ECO:0000256" key="6">
    <source>
        <dbReference type="ARBA" id="ARBA00022723"/>
    </source>
</evidence>
<dbReference type="InterPro" id="IPR004150">
    <property type="entry name" value="NAD_DNA_ligase_OB"/>
</dbReference>
<feature type="binding site" evidence="15">
    <location>
        <begin position="38"/>
        <end position="42"/>
    </location>
    <ligand>
        <name>NAD(+)</name>
        <dbReference type="ChEBI" id="CHEBI:57540"/>
    </ligand>
</feature>
<dbReference type="PROSITE" id="PS50172">
    <property type="entry name" value="BRCT"/>
    <property type="match status" value="1"/>
</dbReference>
<reference evidence="18 19" key="1">
    <citation type="submission" date="2020-11" db="EMBL/GenBank/DDBJ databases">
        <title>Genome seq and assembly of Sphingosinicella sp.</title>
        <authorList>
            <person name="Chhetri G."/>
        </authorList>
    </citation>
    <scope>NUCLEOTIDE SEQUENCE [LARGE SCALE GENOMIC DNA]</scope>
    <source>
        <strain evidence="18 19">UDD2</strain>
    </source>
</reference>
<dbReference type="Pfam" id="PF03119">
    <property type="entry name" value="DNA_ligase_ZBD"/>
    <property type="match status" value="1"/>
</dbReference>
<dbReference type="Gene3D" id="3.30.470.30">
    <property type="entry name" value="DNA ligase/mRNA capping enzyme"/>
    <property type="match status" value="1"/>
</dbReference>
<keyword evidence="5 15" id="KW-0235">DNA replication</keyword>
<dbReference type="InterPro" id="IPR001357">
    <property type="entry name" value="BRCT_dom"/>
</dbReference>
<protein>
    <recommendedName>
        <fullName evidence="3 15">DNA ligase</fullName>
        <ecNumber evidence="2 15">6.5.1.2</ecNumber>
    </recommendedName>
    <alternativeName>
        <fullName evidence="15">Polydeoxyribonucleotide synthase [NAD(+)]</fullName>
    </alternativeName>
</protein>
<dbReference type="InterPro" id="IPR003583">
    <property type="entry name" value="Hlx-hairpin-Hlx_DNA-bd_motif"/>
</dbReference>
<dbReference type="NCBIfam" id="TIGR00575">
    <property type="entry name" value="dnlj"/>
    <property type="match status" value="1"/>
</dbReference>
<dbReference type="GO" id="GO:0003911">
    <property type="term" value="F:DNA ligase (NAD+) activity"/>
    <property type="evidence" value="ECO:0007669"/>
    <property type="project" value="UniProtKB-UniRule"/>
</dbReference>
<evidence type="ECO:0000256" key="9">
    <source>
        <dbReference type="ARBA" id="ARBA00022842"/>
    </source>
</evidence>
<dbReference type="SUPFAM" id="SSF47781">
    <property type="entry name" value="RuvA domain 2-like"/>
    <property type="match status" value="1"/>
</dbReference>
<dbReference type="FunFam" id="2.40.50.140:FF:000012">
    <property type="entry name" value="DNA ligase"/>
    <property type="match status" value="1"/>
</dbReference>
<keyword evidence="11 15" id="KW-0234">DNA repair</keyword>
<proteinExistence type="inferred from homology"/>
<evidence type="ECO:0000256" key="14">
    <source>
        <dbReference type="ARBA" id="ARBA00060881"/>
    </source>
</evidence>
<dbReference type="InterPro" id="IPR004149">
    <property type="entry name" value="Znf_DNAligase_C4"/>
</dbReference>
<dbReference type="SUPFAM" id="SSF52113">
    <property type="entry name" value="BRCT domain"/>
    <property type="match status" value="1"/>
</dbReference>
<keyword evidence="10 15" id="KW-0520">NAD</keyword>
<feature type="binding site" evidence="15">
    <location>
        <position position="121"/>
    </location>
    <ligand>
        <name>NAD(+)</name>
        <dbReference type="ChEBI" id="CHEBI:57540"/>
    </ligand>
</feature>
<evidence type="ECO:0000256" key="15">
    <source>
        <dbReference type="HAMAP-Rule" id="MF_01588"/>
    </source>
</evidence>
<dbReference type="SMART" id="SM00532">
    <property type="entry name" value="LIGANc"/>
    <property type="match status" value="1"/>
</dbReference>
<keyword evidence="9 15" id="KW-0460">Magnesium</keyword>
<dbReference type="FunFam" id="3.30.470.30:FF:000001">
    <property type="entry name" value="DNA ligase"/>
    <property type="match status" value="1"/>
</dbReference>
<evidence type="ECO:0000256" key="12">
    <source>
        <dbReference type="ARBA" id="ARBA00023211"/>
    </source>
</evidence>
<evidence type="ECO:0000256" key="8">
    <source>
        <dbReference type="ARBA" id="ARBA00022833"/>
    </source>
</evidence>
<feature type="binding site" evidence="15">
    <location>
        <position position="415"/>
    </location>
    <ligand>
        <name>Zn(2+)</name>
        <dbReference type="ChEBI" id="CHEBI:29105"/>
    </ligand>
</feature>
<sequence>MSDLFEEANATAELERLAREIARHNRLYHSDDQPEISDAEFDALVRRNAELEAKFPHLVRSDSPSRQVGAAPGGHLAKVAHATSMLSLDNAFSDEDVIDFAGRVRRFLNLPDDAELALTAEPKIDGLSCSLRYEKGVLTLAATRGDGTTGEDVTPNARTIADIPERLAGAAPDVFEIRGEVYMAKADFAALNKRQEAEGGKIFANPRNAAAGSLRQKDAAVTAARPLRFLAHGWGEVSDLPGETQCDIMRAIAAWGVPVSEDFRRFTDMGALIAHYRAIEAKRADLPFDIDGVVYKVDRIDWQKRLGQVARAPRWAIAHKFPAERAQTTLNAIDIQVGRTGKLTPVARLEPVTVGGVTVTNATLHNADEIGRLGVRPGDRIVVQRAGDVIPQIVENLTRDHPRDVWRFPTVCPECGSPVVRDYNPSTLTYSVDRRCTGALSCPPQVERTIEHFCGKSGLDIEGLGSETVKTLVSAKLIERPSDIFEPHHWRDALLALPGFGSRKVAALEAAIQKSRVITLPRFLQSLGFRLIGSEKAKLISSVLDTIEKIIEYCRHVRSEEIHNWEYEREKIFLYDVSVEELRASVGSAYAQARQKIIRFTEAPGVGPVMADEMIAHLIEVASNQKNLFQFSSRLTTAYLSFRKHFPGKRSSIYENADDWLRGKVVETCIATARQILPLVRTSQLRNSSSRIVESLFPFANNSRGLIQALERDRWAYRLLTDVEGIGWATAQSLVENVTSSTNESEIERLVASMMIERYLPHYIESVVNGKTIVFTGSLESLSRGEAKAQAEHLGAKVAGTVSTKTDLVVAGPGAGSKLKKAEELGIKVISEAEWAAIVAGAS</sequence>
<dbReference type="GO" id="GO:0006260">
    <property type="term" value="P:DNA replication"/>
    <property type="evidence" value="ECO:0007669"/>
    <property type="project" value="UniProtKB-KW"/>
</dbReference>
<evidence type="ECO:0000256" key="16">
    <source>
        <dbReference type="RuleBase" id="RU000618"/>
    </source>
</evidence>
<dbReference type="AlphaFoldDB" id="A0A7T2GHV2"/>
<keyword evidence="19" id="KW-1185">Reference proteome</keyword>
<comment type="cofactor">
    <cofactor evidence="15">
        <name>Mg(2+)</name>
        <dbReference type="ChEBI" id="CHEBI:18420"/>
    </cofactor>
    <cofactor evidence="15">
        <name>Mn(2+)</name>
        <dbReference type="ChEBI" id="CHEBI:29035"/>
    </cofactor>
</comment>
<dbReference type="Pfam" id="PF03120">
    <property type="entry name" value="OB_DNA_ligase"/>
    <property type="match status" value="1"/>
</dbReference>
<dbReference type="PROSITE" id="PS01055">
    <property type="entry name" value="DNA_LIGASE_N1"/>
    <property type="match status" value="1"/>
</dbReference>
<evidence type="ECO:0000259" key="17">
    <source>
        <dbReference type="PROSITE" id="PS50172"/>
    </source>
</evidence>
<feature type="binding site" evidence="15">
    <location>
        <position position="144"/>
    </location>
    <ligand>
        <name>NAD(+)</name>
        <dbReference type="ChEBI" id="CHEBI:57540"/>
    </ligand>
</feature>
<evidence type="ECO:0000256" key="4">
    <source>
        <dbReference type="ARBA" id="ARBA00022598"/>
    </source>
</evidence>
<dbReference type="KEGG" id="sflv:IC614_07250"/>
<organism evidence="18 19">
    <name type="scientific">Allosphingosinicella flava</name>
    <dbReference type="NCBI Taxonomy" id="2771430"/>
    <lineage>
        <taxon>Bacteria</taxon>
        <taxon>Pseudomonadati</taxon>
        <taxon>Pseudomonadota</taxon>
        <taxon>Alphaproteobacteria</taxon>
        <taxon>Sphingomonadales</taxon>
        <taxon>Sphingomonadaceae</taxon>
        <taxon>Allosphingosinicella</taxon>
    </lineage>
</organism>
<dbReference type="Gene3D" id="1.10.150.20">
    <property type="entry name" value="5' to 3' exonuclease, C-terminal subdomain"/>
    <property type="match status" value="2"/>
</dbReference>
<feature type="binding site" evidence="15">
    <location>
        <position position="180"/>
    </location>
    <ligand>
        <name>NAD(+)</name>
        <dbReference type="ChEBI" id="CHEBI:57540"/>
    </ligand>
</feature>
<feature type="binding site" evidence="15">
    <location>
        <position position="296"/>
    </location>
    <ligand>
        <name>NAD(+)</name>
        <dbReference type="ChEBI" id="CHEBI:57540"/>
    </ligand>
</feature>
<feature type="domain" description="BRCT" evidence="17">
    <location>
        <begin position="763"/>
        <end position="835"/>
    </location>
</feature>
<feature type="binding site" evidence="15">
    <location>
        <position position="436"/>
    </location>
    <ligand>
        <name>Zn(2+)</name>
        <dbReference type="ChEBI" id="CHEBI:29105"/>
    </ligand>
</feature>
<dbReference type="NCBIfam" id="NF005932">
    <property type="entry name" value="PRK07956.1"/>
    <property type="match status" value="1"/>
</dbReference>
<evidence type="ECO:0000313" key="18">
    <source>
        <dbReference type="EMBL" id="QPQ54166.1"/>
    </source>
</evidence>
<dbReference type="InterPro" id="IPR012340">
    <property type="entry name" value="NA-bd_OB-fold"/>
</dbReference>
<dbReference type="InterPro" id="IPR013840">
    <property type="entry name" value="DNAligase_N"/>
</dbReference>
<dbReference type="HAMAP" id="MF_01588">
    <property type="entry name" value="DNA_ligase_A"/>
    <property type="match status" value="1"/>
</dbReference>
<dbReference type="SUPFAM" id="SSF56091">
    <property type="entry name" value="DNA ligase/mRNA capping enzyme, catalytic domain"/>
    <property type="match status" value="1"/>
</dbReference>
<keyword evidence="4 15" id="KW-0436">Ligase</keyword>
<keyword evidence="12 15" id="KW-0464">Manganese</keyword>
<dbReference type="Gene3D" id="3.40.50.10190">
    <property type="entry name" value="BRCT domain"/>
    <property type="match status" value="1"/>
</dbReference>
<dbReference type="PANTHER" id="PTHR23389:SF9">
    <property type="entry name" value="DNA LIGASE"/>
    <property type="match status" value="1"/>
</dbReference>
<evidence type="ECO:0000313" key="19">
    <source>
        <dbReference type="Proteomes" id="UP000594873"/>
    </source>
</evidence>
<dbReference type="Proteomes" id="UP000594873">
    <property type="component" value="Chromosome"/>
</dbReference>
<dbReference type="InterPro" id="IPR018239">
    <property type="entry name" value="DNA_ligase_AS"/>
</dbReference>
<dbReference type="CDD" id="cd17748">
    <property type="entry name" value="BRCT_DNA_ligase_like"/>
    <property type="match status" value="1"/>
</dbReference>
<feature type="binding site" evidence="15">
    <location>
        <position position="320"/>
    </location>
    <ligand>
        <name>NAD(+)</name>
        <dbReference type="ChEBI" id="CHEBI:57540"/>
    </ligand>
</feature>
<evidence type="ECO:0000256" key="5">
    <source>
        <dbReference type="ARBA" id="ARBA00022705"/>
    </source>
</evidence>